<evidence type="ECO:0000313" key="1">
    <source>
        <dbReference type="EMBL" id="NNF08196.1"/>
    </source>
</evidence>
<protein>
    <submittedName>
        <fullName evidence="1">LptE family protein</fullName>
    </submittedName>
</protein>
<dbReference type="AlphaFoldDB" id="A0A7Y2H3L6"/>
<name>A0A7Y2H3L6_UNCEI</name>
<accession>A0A7Y2H3L6</accession>
<dbReference type="GO" id="GO:0019867">
    <property type="term" value="C:outer membrane"/>
    <property type="evidence" value="ECO:0007669"/>
    <property type="project" value="InterPro"/>
</dbReference>
<evidence type="ECO:0000313" key="2">
    <source>
        <dbReference type="Proteomes" id="UP000547674"/>
    </source>
</evidence>
<organism evidence="1 2">
    <name type="scientific">Eiseniibacteriota bacterium</name>
    <dbReference type="NCBI Taxonomy" id="2212470"/>
    <lineage>
        <taxon>Bacteria</taxon>
        <taxon>Candidatus Eiseniibacteriota</taxon>
    </lineage>
</organism>
<sequence length="163" mass="18060">MRFLCLLGLLLISGCVYTFSNSLPNHLKSVHIPVFTNETLEVGLAEELTTAVTDRFAQNNKLQVVTRDADAVLTGDIVGYEERVLGFSSDQRAEEYLVVVSVDMTLQDRVKNREVWSEEGIRGRASYFPDATTQGTAATVEEAITLAVEQIVDVAISRTFEGW</sequence>
<gene>
    <name evidence="1" type="ORF">HKN21_15640</name>
</gene>
<dbReference type="EMBL" id="JABDJR010000628">
    <property type="protein sequence ID" value="NNF08196.1"/>
    <property type="molecule type" value="Genomic_DNA"/>
</dbReference>
<proteinExistence type="predicted"/>
<dbReference type="Pfam" id="PF04390">
    <property type="entry name" value="LptE"/>
    <property type="match status" value="1"/>
</dbReference>
<dbReference type="Gene3D" id="3.30.160.150">
    <property type="entry name" value="Lipoprotein like domain"/>
    <property type="match status" value="1"/>
</dbReference>
<dbReference type="PROSITE" id="PS51257">
    <property type="entry name" value="PROKAR_LIPOPROTEIN"/>
    <property type="match status" value="1"/>
</dbReference>
<dbReference type="GO" id="GO:0043165">
    <property type="term" value="P:Gram-negative-bacterium-type cell outer membrane assembly"/>
    <property type="evidence" value="ECO:0007669"/>
    <property type="project" value="InterPro"/>
</dbReference>
<dbReference type="Proteomes" id="UP000547674">
    <property type="component" value="Unassembled WGS sequence"/>
</dbReference>
<comment type="caution">
    <text evidence="1">The sequence shown here is derived from an EMBL/GenBank/DDBJ whole genome shotgun (WGS) entry which is preliminary data.</text>
</comment>
<dbReference type="InterPro" id="IPR007485">
    <property type="entry name" value="LPS_assembly_LptE"/>
</dbReference>
<reference evidence="1 2" key="1">
    <citation type="submission" date="2020-03" db="EMBL/GenBank/DDBJ databases">
        <title>Metabolic flexibility allows generalist bacteria to become dominant in a frequently disturbed ecosystem.</title>
        <authorList>
            <person name="Chen Y.-J."/>
            <person name="Leung P.M."/>
            <person name="Bay S.K."/>
            <person name="Hugenholtz P."/>
            <person name="Kessler A.J."/>
            <person name="Shelley G."/>
            <person name="Waite D.W."/>
            <person name="Cook P.L."/>
            <person name="Greening C."/>
        </authorList>
    </citation>
    <scope>NUCLEOTIDE SEQUENCE [LARGE SCALE GENOMIC DNA]</scope>
    <source>
        <strain evidence="1">SS_bin_28</strain>
    </source>
</reference>